<keyword evidence="3" id="KW-1185">Reference proteome</keyword>
<accession>A0A067SVD8</accession>
<name>A0A067SVD8_GALM3</name>
<proteinExistence type="predicted"/>
<feature type="region of interest" description="Disordered" evidence="1">
    <location>
        <begin position="271"/>
        <end position="292"/>
    </location>
</feature>
<dbReference type="EMBL" id="KL142384">
    <property type="protein sequence ID" value="KDR74002.1"/>
    <property type="molecule type" value="Genomic_DNA"/>
</dbReference>
<dbReference type="HOGENOM" id="CLU_021108_6_1_1"/>
<evidence type="ECO:0000256" key="1">
    <source>
        <dbReference type="SAM" id="MobiDB-lite"/>
    </source>
</evidence>
<sequence length="388" mass="42639">MNMDIGYQRHGTAIGDVGIITASGAFDFLFNICLPCDHPFNPPELPENFTPLVISLLDVQNYSEFVGESYLSSASVMKSRTGGLNDLTFESSASEGAILTMPVGSRSEDIANTVRLRNYLATHAESWYNYIVGVRGREIQNGDVRLVIGWDKSKAWGMATFSNTSAHEEPFLLQFRPIEDASAGRTYGWVSSGFAEVRAGPGAEEKVRIRMNDPSQAGVEYQNQCLFIRTLNVNLQGNAWQKLATEFGLAEAEARPNTTFEASFLRPWREENRTGDSSFSGMSSQPTSGSTTEALIAPVETTTEENVPSSDLTQSVQISSVQAALSGHPSNIINETLLKLRPNARMAITEDKDWMSVLRAGDTTLPNAEELFERITETFVISEEDGSY</sequence>
<gene>
    <name evidence="2" type="ORF">GALMADRAFT_597560</name>
</gene>
<dbReference type="OrthoDB" id="3222453at2759"/>
<evidence type="ECO:0000313" key="3">
    <source>
        <dbReference type="Proteomes" id="UP000027222"/>
    </source>
</evidence>
<dbReference type="Proteomes" id="UP000027222">
    <property type="component" value="Unassembled WGS sequence"/>
</dbReference>
<feature type="compositionally biased region" description="Polar residues" evidence="1">
    <location>
        <begin position="275"/>
        <end position="292"/>
    </location>
</feature>
<dbReference type="AlphaFoldDB" id="A0A067SVD8"/>
<organism evidence="2 3">
    <name type="scientific">Galerina marginata (strain CBS 339.88)</name>
    <dbReference type="NCBI Taxonomy" id="685588"/>
    <lineage>
        <taxon>Eukaryota</taxon>
        <taxon>Fungi</taxon>
        <taxon>Dikarya</taxon>
        <taxon>Basidiomycota</taxon>
        <taxon>Agaricomycotina</taxon>
        <taxon>Agaricomycetes</taxon>
        <taxon>Agaricomycetidae</taxon>
        <taxon>Agaricales</taxon>
        <taxon>Agaricineae</taxon>
        <taxon>Strophariaceae</taxon>
        <taxon>Galerina</taxon>
    </lineage>
</organism>
<reference evidence="3" key="1">
    <citation type="journal article" date="2014" name="Proc. Natl. Acad. Sci. U.S.A.">
        <title>Extensive sampling of basidiomycete genomes demonstrates inadequacy of the white-rot/brown-rot paradigm for wood decay fungi.</title>
        <authorList>
            <person name="Riley R."/>
            <person name="Salamov A.A."/>
            <person name="Brown D.W."/>
            <person name="Nagy L.G."/>
            <person name="Floudas D."/>
            <person name="Held B.W."/>
            <person name="Levasseur A."/>
            <person name="Lombard V."/>
            <person name="Morin E."/>
            <person name="Otillar R."/>
            <person name="Lindquist E.A."/>
            <person name="Sun H."/>
            <person name="LaButti K.M."/>
            <person name="Schmutz J."/>
            <person name="Jabbour D."/>
            <person name="Luo H."/>
            <person name="Baker S.E."/>
            <person name="Pisabarro A.G."/>
            <person name="Walton J.D."/>
            <person name="Blanchette R.A."/>
            <person name="Henrissat B."/>
            <person name="Martin F."/>
            <person name="Cullen D."/>
            <person name="Hibbett D.S."/>
            <person name="Grigoriev I.V."/>
        </authorList>
    </citation>
    <scope>NUCLEOTIDE SEQUENCE [LARGE SCALE GENOMIC DNA]</scope>
    <source>
        <strain evidence="3">CBS 339.88</strain>
    </source>
</reference>
<evidence type="ECO:0000313" key="2">
    <source>
        <dbReference type="EMBL" id="KDR74002.1"/>
    </source>
</evidence>
<protein>
    <submittedName>
        <fullName evidence="2">Uncharacterized protein</fullName>
    </submittedName>
</protein>